<dbReference type="AlphaFoldDB" id="A0A645H327"/>
<proteinExistence type="predicted"/>
<organism evidence="1">
    <name type="scientific">bioreactor metagenome</name>
    <dbReference type="NCBI Taxonomy" id="1076179"/>
    <lineage>
        <taxon>unclassified sequences</taxon>
        <taxon>metagenomes</taxon>
        <taxon>ecological metagenomes</taxon>
    </lineage>
</organism>
<evidence type="ECO:0000313" key="1">
    <source>
        <dbReference type="EMBL" id="MPN33100.1"/>
    </source>
</evidence>
<comment type="caution">
    <text evidence="1">The sequence shown here is derived from an EMBL/GenBank/DDBJ whole genome shotgun (WGS) entry which is preliminary data.</text>
</comment>
<accession>A0A645H327</accession>
<reference evidence="1" key="1">
    <citation type="submission" date="2019-08" db="EMBL/GenBank/DDBJ databases">
        <authorList>
            <person name="Kucharzyk K."/>
            <person name="Murdoch R.W."/>
            <person name="Higgins S."/>
            <person name="Loffler F."/>
        </authorList>
    </citation>
    <scope>NUCLEOTIDE SEQUENCE</scope>
</reference>
<name>A0A645H327_9ZZZZ</name>
<sequence length="95" mass="10736">MSEKFTPGPLHLKDEKLYDEDGRYIAHVDRLPYAQLFMAAPEMFEALKIASIALDMVRGSTFCETCDDNEICETCGIYKAQLQTDAVLKKARGEE</sequence>
<protein>
    <submittedName>
        <fullName evidence="1">Uncharacterized protein</fullName>
    </submittedName>
</protein>
<gene>
    <name evidence="1" type="ORF">SDC9_180583</name>
</gene>
<dbReference type="EMBL" id="VSSQ01085447">
    <property type="protein sequence ID" value="MPN33100.1"/>
    <property type="molecule type" value="Genomic_DNA"/>
</dbReference>